<proteinExistence type="predicted"/>
<keyword evidence="2" id="KW-1185">Reference proteome</keyword>
<evidence type="ECO:0000313" key="1">
    <source>
        <dbReference type="EMBL" id="MBP1964541.1"/>
    </source>
</evidence>
<protein>
    <submittedName>
        <fullName evidence="1">Uncharacterized protein</fullName>
    </submittedName>
</protein>
<name>A0ABS4I1V7_9BACL</name>
<organism evidence="1 2">
    <name type="scientific">Paenibacillus aceris</name>
    <dbReference type="NCBI Taxonomy" id="869555"/>
    <lineage>
        <taxon>Bacteria</taxon>
        <taxon>Bacillati</taxon>
        <taxon>Bacillota</taxon>
        <taxon>Bacilli</taxon>
        <taxon>Bacillales</taxon>
        <taxon>Paenibacillaceae</taxon>
        <taxon>Paenibacillus</taxon>
    </lineage>
</organism>
<dbReference type="RefSeq" id="WP_209856017.1">
    <property type="nucleotide sequence ID" value="NZ_JAGGKV010000009.1"/>
</dbReference>
<reference evidence="1 2" key="1">
    <citation type="submission" date="2021-03" db="EMBL/GenBank/DDBJ databases">
        <title>Genomic Encyclopedia of Type Strains, Phase IV (KMG-IV): sequencing the most valuable type-strain genomes for metagenomic binning, comparative biology and taxonomic classification.</title>
        <authorList>
            <person name="Goeker M."/>
        </authorList>
    </citation>
    <scope>NUCLEOTIDE SEQUENCE [LARGE SCALE GENOMIC DNA]</scope>
    <source>
        <strain evidence="1 2">DSM 24950</strain>
    </source>
</reference>
<sequence length="142" mass="16605">MAHKVISDEELLLLLSPICDNQETNLAEKPKLTMKLLFELIKKLKEENLILSNRITEYELKLDMLLQNKAEVASTTEAAELVEPLSKQNEIDCVLPIVTLAPRSVRHPSQRKKPMWLLFIRSVTRFFFRRRKVFIHTHRNGI</sequence>
<dbReference type="Proteomes" id="UP001519344">
    <property type="component" value="Unassembled WGS sequence"/>
</dbReference>
<evidence type="ECO:0000313" key="2">
    <source>
        <dbReference type="Proteomes" id="UP001519344"/>
    </source>
</evidence>
<gene>
    <name evidence="1" type="ORF">J2Z65_003764</name>
</gene>
<comment type="caution">
    <text evidence="1">The sequence shown here is derived from an EMBL/GenBank/DDBJ whole genome shotgun (WGS) entry which is preliminary data.</text>
</comment>
<dbReference type="EMBL" id="JAGGKV010000009">
    <property type="protein sequence ID" value="MBP1964541.1"/>
    <property type="molecule type" value="Genomic_DNA"/>
</dbReference>
<accession>A0ABS4I1V7</accession>